<dbReference type="Proteomes" id="UP000198598">
    <property type="component" value="Unassembled WGS sequence"/>
</dbReference>
<reference evidence="8 9" key="1">
    <citation type="submission" date="2016-10" db="EMBL/GenBank/DDBJ databases">
        <authorList>
            <person name="de Groot N.N."/>
        </authorList>
    </citation>
    <scope>NUCLEOTIDE SEQUENCE [LARGE SCALE GENOMIC DNA]</scope>
    <source>
        <strain evidence="8 9">DSM 26130</strain>
    </source>
</reference>
<dbReference type="GO" id="GO:0004519">
    <property type="term" value="F:endonuclease activity"/>
    <property type="evidence" value="ECO:0007669"/>
    <property type="project" value="UniProtKB-KW"/>
</dbReference>
<sequence>MSKTPSFTAKELVRLLIERGFEFDRQKGSHAIYKLPDGTKRVIVPMHNRDIPRGTFHSILKQAGIDKEDLQS</sequence>
<evidence type="ECO:0000256" key="5">
    <source>
        <dbReference type="ARBA" id="ARBA00022801"/>
    </source>
</evidence>
<evidence type="ECO:0000256" key="3">
    <source>
        <dbReference type="ARBA" id="ARBA00022722"/>
    </source>
</evidence>
<dbReference type="SUPFAM" id="SSF54786">
    <property type="entry name" value="YcfA/nrd intein domain"/>
    <property type="match status" value="1"/>
</dbReference>
<keyword evidence="4" id="KW-0255">Endonuclease</keyword>
<dbReference type="GO" id="GO:0016787">
    <property type="term" value="F:hydrolase activity"/>
    <property type="evidence" value="ECO:0007669"/>
    <property type="project" value="UniProtKB-KW"/>
</dbReference>
<evidence type="ECO:0000256" key="1">
    <source>
        <dbReference type="ARBA" id="ARBA00006620"/>
    </source>
</evidence>
<organism evidence="8 9">
    <name type="scientific">Spirosoma endophyticum</name>
    <dbReference type="NCBI Taxonomy" id="662367"/>
    <lineage>
        <taxon>Bacteria</taxon>
        <taxon>Pseudomonadati</taxon>
        <taxon>Bacteroidota</taxon>
        <taxon>Cytophagia</taxon>
        <taxon>Cytophagales</taxon>
        <taxon>Cytophagaceae</taxon>
        <taxon>Spirosoma</taxon>
    </lineage>
</organism>
<evidence type="ECO:0000256" key="7">
    <source>
        <dbReference type="ARBA" id="ARBA00023016"/>
    </source>
</evidence>
<keyword evidence="5" id="KW-0378">Hydrolase</keyword>
<keyword evidence="7" id="KW-0346">Stress response</keyword>
<keyword evidence="9" id="KW-1185">Reference proteome</keyword>
<evidence type="ECO:0000313" key="8">
    <source>
        <dbReference type="EMBL" id="SFD36101.1"/>
    </source>
</evidence>
<dbReference type="PANTHER" id="PTHR34873">
    <property type="entry name" value="SSR1766 PROTEIN"/>
    <property type="match status" value="1"/>
</dbReference>
<dbReference type="AlphaFoldDB" id="A0A1I1RP64"/>
<dbReference type="OrthoDB" id="9798547at2"/>
<keyword evidence="3" id="KW-0540">Nuclease</keyword>
<evidence type="ECO:0000256" key="4">
    <source>
        <dbReference type="ARBA" id="ARBA00022759"/>
    </source>
</evidence>
<dbReference type="InterPro" id="IPR038570">
    <property type="entry name" value="HicA_sf"/>
</dbReference>
<comment type="similarity">
    <text evidence="1">Belongs to the HicA mRNA interferase family.</text>
</comment>
<dbReference type="STRING" id="662367.SAMN05216167_104487"/>
<keyword evidence="2" id="KW-1277">Toxin-antitoxin system</keyword>
<evidence type="ECO:0000256" key="2">
    <source>
        <dbReference type="ARBA" id="ARBA00022649"/>
    </source>
</evidence>
<dbReference type="PANTHER" id="PTHR34873:SF3">
    <property type="entry name" value="ADDICTION MODULE TOXIN, HICA FAMILY"/>
    <property type="match status" value="1"/>
</dbReference>
<dbReference type="Pfam" id="PF07927">
    <property type="entry name" value="HicA_toxin"/>
    <property type="match status" value="1"/>
</dbReference>
<dbReference type="GO" id="GO:0003729">
    <property type="term" value="F:mRNA binding"/>
    <property type="evidence" value="ECO:0007669"/>
    <property type="project" value="InterPro"/>
</dbReference>
<evidence type="ECO:0000313" key="9">
    <source>
        <dbReference type="Proteomes" id="UP000198598"/>
    </source>
</evidence>
<evidence type="ECO:0000256" key="6">
    <source>
        <dbReference type="ARBA" id="ARBA00022884"/>
    </source>
</evidence>
<protein>
    <submittedName>
        <fullName evidence="8">Predicted RNA binding protein YcfA, dsRBD-like fold, HicA-like mRNA interferase family</fullName>
    </submittedName>
</protein>
<gene>
    <name evidence="8" type="ORF">SAMN05216167_104487</name>
</gene>
<name>A0A1I1RP64_9BACT</name>
<accession>A0A1I1RP64</accession>
<proteinExistence type="inferred from homology"/>
<dbReference type="RefSeq" id="WP_093827175.1">
    <property type="nucleotide sequence ID" value="NZ_FOLQ01000004.1"/>
</dbReference>
<dbReference type="EMBL" id="FOLQ01000004">
    <property type="protein sequence ID" value="SFD36101.1"/>
    <property type="molecule type" value="Genomic_DNA"/>
</dbReference>
<dbReference type="InterPro" id="IPR012933">
    <property type="entry name" value="HicA_mRNA_interferase"/>
</dbReference>
<keyword evidence="6" id="KW-0694">RNA-binding</keyword>
<dbReference type="Gene3D" id="3.30.920.30">
    <property type="entry name" value="Hypothetical protein"/>
    <property type="match status" value="1"/>
</dbReference>